<dbReference type="Proteomes" id="UP000078090">
    <property type="component" value="Unassembled WGS sequence"/>
</dbReference>
<dbReference type="PANTHER" id="PTHR30582">
    <property type="entry name" value="L,D-TRANSPEPTIDASE"/>
    <property type="match status" value="1"/>
</dbReference>
<keyword evidence="6 9" id="KW-0133">Cell shape</keyword>
<feature type="domain" description="L,D-TPase catalytic" evidence="12">
    <location>
        <begin position="126"/>
        <end position="262"/>
    </location>
</feature>
<dbReference type="Pfam" id="PF05036">
    <property type="entry name" value="SPOR"/>
    <property type="match status" value="1"/>
</dbReference>
<dbReference type="GO" id="GO:0071972">
    <property type="term" value="F:peptidoglycan L,D-transpeptidase activity"/>
    <property type="evidence" value="ECO:0007669"/>
    <property type="project" value="TreeGrafter"/>
</dbReference>
<evidence type="ECO:0000256" key="5">
    <source>
        <dbReference type="ARBA" id="ARBA00022801"/>
    </source>
</evidence>
<dbReference type="InterPro" id="IPR007730">
    <property type="entry name" value="SPOR-like_dom"/>
</dbReference>
<dbReference type="PROSITE" id="PS52029">
    <property type="entry name" value="LD_TPASE"/>
    <property type="match status" value="1"/>
</dbReference>
<comment type="pathway">
    <text evidence="1 9">Cell wall biogenesis; peptidoglycan biosynthesis.</text>
</comment>
<organism evidence="13 14">
    <name type="scientific">Methylomonas methanica</name>
    <dbReference type="NCBI Taxonomy" id="421"/>
    <lineage>
        <taxon>Bacteria</taxon>
        <taxon>Pseudomonadati</taxon>
        <taxon>Pseudomonadota</taxon>
        <taxon>Gammaproteobacteria</taxon>
        <taxon>Methylococcales</taxon>
        <taxon>Methylococcaceae</taxon>
        <taxon>Methylomonas</taxon>
    </lineage>
</organism>
<keyword evidence="10" id="KW-0175">Coiled coil</keyword>
<evidence type="ECO:0000256" key="6">
    <source>
        <dbReference type="ARBA" id="ARBA00022960"/>
    </source>
</evidence>
<comment type="similarity">
    <text evidence="2">Belongs to the YkuD family.</text>
</comment>
<dbReference type="PROSITE" id="PS51724">
    <property type="entry name" value="SPOR"/>
    <property type="match status" value="1"/>
</dbReference>
<dbReference type="PANTHER" id="PTHR30582:SF24">
    <property type="entry name" value="L,D-TRANSPEPTIDASE ERFK_SRFK-RELATED"/>
    <property type="match status" value="1"/>
</dbReference>
<evidence type="ECO:0000256" key="2">
    <source>
        <dbReference type="ARBA" id="ARBA00005992"/>
    </source>
</evidence>
<dbReference type="GO" id="GO:0005576">
    <property type="term" value="C:extracellular region"/>
    <property type="evidence" value="ECO:0007669"/>
    <property type="project" value="TreeGrafter"/>
</dbReference>
<evidence type="ECO:0000313" key="13">
    <source>
        <dbReference type="EMBL" id="OAH96708.1"/>
    </source>
</evidence>
<feature type="active site" description="Proton donor/acceptor" evidence="9">
    <location>
        <position position="222"/>
    </location>
</feature>
<dbReference type="Gene3D" id="2.40.440.10">
    <property type="entry name" value="L,D-transpeptidase catalytic domain-like"/>
    <property type="match status" value="1"/>
</dbReference>
<sequence length="445" mass="49312">MSAVIQNRTVSPIPLVFVLAVVSALLSGCQSIPLFSDNQPEHIVWNSKPDNIASHEFNLSSDQGMVGTLASISSRENDTLSDIGRHYGLGYNDITIANAHLDPWTLPAEQTVLLPLRFVLPDAPRKGIVLNLANMRMFYYPKNQANTVLTYPVGIGRQGWNTPLGQTQIVAKKANPDWTVPESIHREHQALGDPLPKVIRSGPDNPLGSYAMPLGFSGYLIHGTNKPYGIGLQVSHGCVQLYPEDIEVLFNKVEVGTPVRIVHQPYMATWQDDMLYLEAHRPLDKWEKQQKQLQKDIRKKLQQLASEKQATVDWSKVERILQRADGVPTPVLPNSADLPELVADAVQLAHPGQFYGQPVINELSDNDWSILAASFENETDAQKLAAMLNHQGPPIPARKIAKDGGFQVVAGPFKNKKEAKTVAQRIKQNFDMDVKAIDPKQTSKN</sequence>
<name>A0A177LW01_METMH</name>
<keyword evidence="3" id="KW-0328">Glycosyltransferase</keyword>
<dbReference type="InterPro" id="IPR005490">
    <property type="entry name" value="LD_TPept_cat_dom"/>
</dbReference>
<accession>A0A177LW01</accession>
<dbReference type="GO" id="GO:0016757">
    <property type="term" value="F:glycosyltransferase activity"/>
    <property type="evidence" value="ECO:0007669"/>
    <property type="project" value="UniProtKB-KW"/>
</dbReference>
<dbReference type="InterPro" id="IPR038063">
    <property type="entry name" value="Transpep_catalytic_dom"/>
</dbReference>
<dbReference type="OrthoDB" id="9787225at2"/>
<keyword evidence="4" id="KW-0808">Transferase</keyword>
<dbReference type="SUPFAM" id="SSF110997">
    <property type="entry name" value="Sporulation related repeat"/>
    <property type="match status" value="1"/>
</dbReference>
<dbReference type="InterPro" id="IPR050979">
    <property type="entry name" value="LD-transpeptidase"/>
</dbReference>
<evidence type="ECO:0000256" key="4">
    <source>
        <dbReference type="ARBA" id="ARBA00022679"/>
    </source>
</evidence>
<evidence type="ECO:0000256" key="7">
    <source>
        <dbReference type="ARBA" id="ARBA00022984"/>
    </source>
</evidence>
<evidence type="ECO:0000256" key="9">
    <source>
        <dbReference type="PROSITE-ProRule" id="PRU01373"/>
    </source>
</evidence>
<dbReference type="Pfam" id="PF03734">
    <property type="entry name" value="YkuD"/>
    <property type="match status" value="1"/>
</dbReference>
<evidence type="ECO:0000259" key="12">
    <source>
        <dbReference type="PROSITE" id="PS52029"/>
    </source>
</evidence>
<dbReference type="EMBL" id="LUUG01000129">
    <property type="protein sequence ID" value="OAH96708.1"/>
    <property type="molecule type" value="Genomic_DNA"/>
</dbReference>
<dbReference type="GO" id="GO:0008360">
    <property type="term" value="P:regulation of cell shape"/>
    <property type="evidence" value="ECO:0007669"/>
    <property type="project" value="UniProtKB-UniRule"/>
</dbReference>
<reference evidence="13 14" key="1">
    <citation type="submission" date="2016-03" db="EMBL/GenBank/DDBJ databases">
        <authorList>
            <person name="Ploux O."/>
        </authorList>
    </citation>
    <scope>NUCLEOTIDE SEQUENCE [LARGE SCALE GENOMIC DNA]</scope>
    <source>
        <strain evidence="13 14">R-45363</strain>
    </source>
</reference>
<feature type="domain" description="SPOR" evidence="11">
    <location>
        <begin position="362"/>
        <end position="441"/>
    </location>
</feature>
<evidence type="ECO:0000259" key="11">
    <source>
        <dbReference type="PROSITE" id="PS51724"/>
    </source>
</evidence>
<gene>
    <name evidence="13" type="ORF">A1332_22220</name>
</gene>
<keyword evidence="8 9" id="KW-0961">Cell wall biogenesis/degradation</keyword>
<dbReference type="RefSeq" id="WP_064010712.1">
    <property type="nucleotide sequence ID" value="NZ_LUUG01000129.1"/>
</dbReference>
<evidence type="ECO:0000256" key="3">
    <source>
        <dbReference type="ARBA" id="ARBA00022676"/>
    </source>
</evidence>
<feature type="coiled-coil region" evidence="10">
    <location>
        <begin position="283"/>
        <end position="310"/>
    </location>
</feature>
<dbReference type="AlphaFoldDB" id="A0A177LW01"/>
<dbReference type="UniPathway" id="UPA00219"/>
<keyword evidence="5" id="KW-0378">Hydrolase</keyword>
<keyword evidence="7 9" id="KW-0573">Peptidoglycan synthesis</keyword>
<dbReference type="InterPro" id="IPR036680">
    <property type="entry name" value="SPOR-like_sf"/>
</dbReference>
<feature type="active site" description="Nucleophile" evidence="9">
    <location>
        <position position="238"/>
    </location>
</feature>
<evidence type="ECO:0000256" key="8">
    <source>
        <dbReference type="ARBA" id="ARBA00023316"/>
    </source>
</evidence>
<protein>
    <submittedName>
        <fullName evidence="13">Uncharacterized protein</fullName>
    </submittedName>
</protein>
<dbReference type="GO" id="GO:0042834">
    <property type="term" value="F:peptidoglycan binding"/>
    <property type="evidence" value="ECO:0007669"/>
    <property type="project" value="InterPro"/>
</dbReference>
<dbReference type="Gene3D" id="3.30.70.1070">
    <property type="entry name" value="Sporulation related repeat"/>
    <property type="match status" value="1"/>
</dbReference>
<dbReference type="GO" id="GO:0071555">
    <property type="term" value="P:cell wall organization"/>
    <property type="evidence" value="ECO:0007669"/>
    <property type="project" value="UniProtKB-UniRule"/>
</dbReference>
<dbReference type="Pfam" id="PF01476">
    <property type="entry name" value="LysM"/>
    <property type="match status" value="1"/>
</dbReference>
<dbReference type="GO" id="GO:0018104">
    <property type="term" value="P:peptidoglycan-protein cross-linking"/>
    <property type="evidence" value="ECO:0007669"/>
    <property type="project" value="TreeGrafter"/>
</dbReference>
<evidence type="ECO:0000313" key="14">
    <source>
        <dbReference type="Proteomes" id="UP000078090"/>
    </source>
</evidence>
<proteinExistence type="inferred from homology"/>
<dbReference type="InterPro" id="IPR018392">
    <property type="entry name" value="LysM"/>
</dbReference>
<evidence type="ECO:0000256" key="1">
    <source>
        <dbReference type="ARBA" id="ARBA00004752"/>
    </source>
</evidence>
<evidence type="ECO:0000256" key="10">
    <source>
        <dbReference type="SAM" id="Coils"/>
    </source>
</evidence>
<dbReference type="SUPFAM" id="SSF141523">
    <property type="entry name" value="L,D-transpeptidase catalytic domain-like"/>
    <property type="match status" value="1"/>
</dbReference>
<dbReference type="CDD" id="cd16913">
    <property type="entry name" value="YkuD_like"/>
    <property type="match status" value="1"/>
</dbReference>
<comment type="caution">
    <text evidence="13">The sequence shown here is derived from an EMBL/GenBank/DDBJ whole genome shotgun (WGS) entry which is preliminary data.</text>
</comment>